<reference evidence="1" key="1">
    <citation type="submission" date="2022-03" db="EMBL/GenBank/DDBJ databases">
        <title>Streptomyces 7R015 and 7R016 isolated from Barleria lupulina in Thailand.</title>
        <authorList>
            <person name="Kanchanasin P."/>
            <person name="Phongsopitanun W."/>
            <person name="Tanasupawat S."/>
        </authorList>
    </citation>
    <scope>NUCLEOTIDE SEQUENCE</scope>
    <source>
        <strain evidence="1">7R015</strain>
    </source>
</reference>
<comment type="caution">
    <text evidence="1">The sequence shown here is derived from an EMBL/GenBank/DDBJ whole genome shotgun (WGS) entry which is preliminary data.</text>
</comment>
<proteinExistence type="predicted"/>
<keyword evidence="2" id="KW-1185">Reference proteome</keyword>
<name>A0ABS9YJQ9_9ACTN</name>
<dbReference type="Proteomes" id="UP001165269">
    <property type="component" value="Unassembled WGS sequence"/>
</dbReference>
<evidence type="ECO:0000313" key="2">
    <source>
        <dbReference type="Proteomes" id="UP001165269"/>
    </source>
</evidence>
<sequence>MTASEDNPAPCAQPGISAYRRGCRCQGCRAANTAKCQQGHERRVAKAADADFEHGASGYKNWGCRCPVCTKANTAAGRGAVQRFAAKHPGTEAPNRYTRWTPQETRLLLSDALTNSEIAVQLGRSYTAVATKRSQVRKAKETTDADA</sequence>
<gene>
    <name evidence="1" type="ORF">MQP27_41135</name>
</gene>
<organism evidence="1 2">
    <name type="scientific">Streptomyces cylindrosporus</name>
    <dbReference type="NCBI Taxonomy" id="2927583"/>
    <lineage>
        <taxon>Bacteria</taxon>
        <taxon>Bacillati</taxon>
        <taxon>Actinomycetota</taxon>
        <taxon>Actinomycetes</taxon>
        <taxon>Kitasatosporales</taxon>
        <taxon>Streptomycetaceae</taxon>
        <taxon>Streptomyces</taxon>
    </lineage>
</organism>
<protein>
    <recommendedName>
        <fullName evidence="3">HTH luxR-type domain-containing protein</fullName>
    </recommendedName>
</protein>
<evidence type="ECO:0000313" key="1">
    <source>
        <dbReference type="EMBL" id="MCI3277493.1"/>
    </source>
</evidence>
<evidence type="ECO:0008006" key="3">
    <source>
        <dbReference type="Google" id="ProtNLM"/>
    </source>
</evidence>
<dbReference type="RefSeq" id="WP_242775257.1">
    <property type="nucleotide sequence ID" value="NZ_JALDAY010000015.1"/>
</dbReference>
<dbReference type="EMBL" id="JALDAY010000015">
    <property type="protein sequence ID" value="MCI3277493.1"/>
    <property type="molecule type" value="Genomic_DNA"/>
</dbReference>
<accession>A0ABS9YJQ9</accession>